<dbReference type="PANTHER" id="PTHR32347">
    <property type="entry name" value="EFFLUX SYSTEM COMPONENT YKNX-RELATED"/>
    <property type="match status" value="1"/>
</dbReference>
<feature type="region of interest" description="Disordered" evidence="4">
    <location>
        <begin position="192"/>
        <end position="281"/>
    </location>
</feature>
<feature type="coiled-coil region" evidence="3">
    <location>
        <begin position="840"/>
        <end position="874"/>
    </location>
</feature>
<feature type="signal peptide" evidence="5">
    <location>
        <begin position="1"/>
        <end position="23"/>
    </location>
</feature>
<evidence type="ECO:0000256" key="1">
    <source>
        <dbReference type="ARBA" id="ARBA00004196"/>
    </source>
</evidence>
<name>A0ABT2SL25_9FIRM</name>
<reference evidence="6 7" key="1">
    <citation type="journal article" date="2021" name="ISME Commun">
        <title>Automated analysis of genomic sequences facilitates high-throughput and comprehensive description of bacteria.</title>
        <authorList>
            <person name="Hitch T.C.A."/>
        </authorList>
    </citation>
    <scope>NUCLEOTIDE SEQUENCE [LARGE SCALE GENOMIC DNA]</scope>
    <source>
        <strain evidence="6 7">Sanger_29</strain>
    </source>
</reference>
<feature type="chain" id="PRO_5047056888" description="Biotin/lipoyl-binding protein" evidence="5">
    <location>
        <begin position="24"/>
        <end position="1078"/>
    </location>
</feature>
<feature type="compositionally biased region" description="Low complexity" evidence="4">
    <location>
        <begin position="219"/>
        <end position="229"/>
    </location>
</feature>
<dbReference type="Gene3D" id="2.40.420.20">
    <property type="match status" value="1"/>
</dbReference>
<dbReference type="RefSeq" id="WP_262654562.1">
    <property type="nucleotide sequence ID" value="NZ_JAOQKE010000006.1"/>
</dbReference>
<proteinExistence type="predicted"/>
<feature type="compositionally biased region" description="Basic and acidic residues" evidence="4">
    <location>
        <begin position="269"/>
        <end position="281"/>
    </location>
</feature>
<dbReference type="Proteomes" id="UP001652338">
    <property type="component" value="Unassembled WGS sequence"/>
</dbReference>
<feature type="region of interest" description="Disordered" evidence="4">
    <location>
        <begin position="440"/>
        <end position="471"/>
    </location>
</feature>
<feature type="compositionally biased region" description="Polar residues" evidence="4">
    <location>
        <begin position="198"/>
        <end position="209"/>
    </location>
</feature>
<comment type="caution">
    <text evidence="6">The sequence shown here is derived from an EMBL/GenBank/DDBJ whole genome shotgun (WGS) entry which is preliminary data.</text>
</comment>
<protein>
    <recommendedName>
        <fullName evidence="8">Biotin/lipoyl-binding protein</fullName>
    </recommendedName>
</protein>
<feature type="region of interest" description="Disordered" evidence="4">
    <location>
        <begin position="144"/>
        <end position="173"/>
    </location>
</feature>
<dbReference type="InterPro" id="IPR050465">
    <property type="entry name" value="UPF0194_transport"/>
</dbReference>
<evidence type="ECO:0000256" key="4">
    <source>
        <dbReference type="SAM" id="MobiDB-lite"/>
    </source>
</evidence>
<comment type="subcellular location">
    <subcellularLocation>
        <location evidence="1">Cell envelope</location>
    </subcellularLocation>
</comment>
<evidence type="ECO:0000313" key="7">
    <source>
        <dbReference type="Proteomes" id="UP001652338"/>
    </source>
</evidence>
<feature type="compositionally biased region" description="Low complexity" evidence="4">
    <location>
        <begin position="573"/>
        <end position="601"/>
    </location>
</feature>
<keyword evidence="2 3" id="KW-0175">Coiled coil</keyword>
<sequence length="1078" mass="116924">MKNKKKVKTAVIVAAAVTGVAGAGVAGVTYIRKNNSKAVEVTPVATLNMGDMLSMGSDDGTSGQVVSNVSQNVRIPDGKVIDQVYVKEGDKVRIGDKLLSYDTTLLGLDKELQEITVMELGLEIKSAEADLAKLQNAKPGDAILDNLSSDSSSSLTDSADDVESDDGDDGGDEEARLVENTRELLAAQEDGIGESAASDAQTESTEQAATENSDDTTETQESSSVSESEAVIDQSDSNADNSGEVLTPGDLDGSENGTDQSNDQQQDSDSDKNEKAKHNQSLEKFFTNIRVKLADDGEEPLLADVKQGEQAEFSLDGKIKLIPHFAEDTEHHFCSKDTYTMLIRGVKLKKQIEGKVYGTAQINGEDYPEIGGFTLAQKSDSEDVVQLTIAFHDGLDQQHEILPELEDMYLELTLDSEEVSGDQLTVRTAGEEKDIIFTVKGAQSEAESETESTAETDSEMTEAPETEQAGDVAVLDQDAENSVEPGTEQPDEDLITEPAFEVQNIHFQIHWNHGTNSVQSRPASMKVYFYQKGVMQQEDPDCTFTLTPGSSAAVGVDNGVDGTSETVAEEMTTETVAQTEAQTESASENAETGTGTEAFTESMTEEETAPAEEIKDETDTTSAIEDWKPIDLKLPDTIKLNSSELGESEQTWNELWSGYAPNYSMKVTGLKLDASDASATVQITMTYNQPEESPLIKLNPISELTWQHGVNTLNETGMRAYKGSGTAEDPYVFFVTDGVKITNTFVNWVLGFNEEGTERVSDGYYVRLEIRESDTITGAFIRSIDLDGTVLTDHGYGPGTYWVFNSDTGITKYEEEVPDDGGGGMDPGWGNDNDGSTYTAEELAQAIEDKKLEIQKLKLDERQAKLKLKNYNKEMEESTVVSAVDGYVKSINGSEEDAYMVVDSENGLYVKTTVSELDLADVAVDQVVNCSSWDTGAQFTAKITEIDAFPSSEDGSDNNYGSSVNVNSSSYPVLAVVDEDTAENLSEYESVSVTFPSTTVTDTGAIYLEKAYIRAENGQSYVYIADENEKLKKQYIRTGGTVWGYVEVKQGLSTDDQIAFPYGKAVKEGAAVKLADEE</sequence>
<evidence type="ECO:0000256" key="5">
    <source>
        <dbReference type="SAM" id="SignalP"/>
    </source>
</evidence>
<feature type="compositionally biased region" description="Acidic residues" evidence="4">
    <location>
        <begin position="446"/>
        <end position="465"/>
    </location>
</feature>
<gene>
    <name evidence="6" type="ORF">OCV47_07600</name>
</gene>
<evidence type="ECO:0000313" key="6">
    <source>
        <dbReference type="EMBL" id="MCU6725212.1"/>
    </source>
</evidence>
<dbReference type="EMBL" id="JAOQKE010000006">
    <property type="protein sequence ID" value="MCU6725212.1"/>
    <property type="molecule type" value="Genomic_DNA"/>
</dbReference>
<feature type="compositionally biased region" description="Low complexity" evidence="4">
    <location>
        <begin position="144"/>
        <end position="157"/>
    </location>
</feature>
<keyword evidence="5" id="KW-0732">Signal</keyword>
<feature type="compositionally biased region" description="Acidic residues" evidence="4">
    <location>
        <begin position="603"/>
        <end position="616"/>
    </location>
</feature>
<organism evidence="6 7">
    <name type="scientific">Muricoprocola aceti</name>
    <dbReference type="NCBI Taxonomy" id="2981772"/>
    <lineage>
        <taxon>Bacteria</taxon>
        <taxon>Bacillati</taxon>
        <taxon>Bacillota</taxon>
        <taxon>Clostridia</taxon>
        <taxon>Lachnospirales</taxon>
        <taxon>Lachnospiraceae</taxon>
        <taxon>Muricoprocola</taxon>
    </lineage>
</organism>
<evidence type="ECO:0000256" key="2">
    <source>
        <dbReference type="ARBA" id="ARBA00023054"/>
    </source>
</evidence>
<feature type="compositionally biased region" description="Acidic residues" evidence="4">
    <location>
        <begin position="158"/>
        <end position="172"/>
    </location>
</feature>
<feature type="region of interest" description="Disordered" evidence="4">
    <location>
        <begin position="573"/>
        <end position="620"/>
    </location>
</feature>
<dbReference type="PANTHER" id="PTHR32347:SF14">
    <property type="entry name" value="EFFLUX SYSTEM COMPONENT YKNX-RELATED"/>
    <property type="match status" value="1"/>
</dbReference>
<evidence type="ECO:0008006" key="8">
    <source>
        <dbReference type="Google" id="ProtNLM"/>
    </source>
</evidence>
<evidence type="ECO:0000256" key="3">
    <source>
        <dbReference type="SAM" id="Coils"/>
    </source>
</evidence>
<accession>A0ABT2SL25</accession>
<keyword evidence="7" id="KW-1185">Reference proteome</keyword>